<organism evidence="1 2">
    <name type="scientific">Orenia marismortui</name>
    <dbReference type="NCBI Taxonomy" id="46469"/>
    <lineage>
        <taxon>Bacteria</taxon>
        <taxon>Bacillati</taxon>
        <taxon>Bacillota</taxon>
        <taxon>Clostridia</taxon>
        <taxon>Halanaerobiales</taxon>
        <taxon>Halobacteroidaceae</taxon>
        <taxon>Orenia</taxon>
    </lineage>
</organism>
<keyword evidence="2" id="KW-1185">Reference proteome</keyword>
<evidence type="ECO:0000313" key="1">
    <source>
        <dbReference type="EMBL" id="TDX51096.1"/>
    </source>
</evidence>
<dbReference type="RefSeq" id="WP_134117162.1">
    <property type="nucleotide sequence ID" value="NZ_SOEG01000016.1"/>
</dbReference>
<dbReference type="EMBL" id="SOEG01000016">
    <property type="protein sequence ID" value="TDX51096.1"/>
    <property type="molecule type" value="Genomic_DNA"/>
</dbReference>
<name>A0A4R8H7U0_9FIRM</name>
<accession>A0A4R8H7U0</accession>
<reference evidence="1 2" key="1">
    <citation type="submission" date="2019-03" db="EMBL/GenBank/DDBJ databases">
        <title>Subsurface microbial communities from deep shales in Ohio and West Virginia, USA.</title>
        <authorList>
            <person name="Wrighton K."/>
        </authorList>
    </citation>
    <scope>NUCLEOTIDE SEQUENCE [LARGE SCALE GENOMIC DNA]</scope>
    <source>
        <strain evidence="1 2">MSL 6dP</strain>
    </source>
</reference>
<sequence length="172" mass="20369">MLKTMKKPLSKLEQEAKLLECESLYYQVPKPEFIPNRLYHFIRENNPKLIEEAIKTIKKEGLKNAKNPRNTTSFIDKKVQRPLGIYFWGQEIKEEAHIEVDINKLNLKQLYAFPHFIADTILDIDQNYQVPDEFWHKIKKIAVAIPFTEYLGQFQAEYIYTANIPTKLLEIK</sequence>
<gene>
    <name evidence="1" type="ORF">C7959_11678</name>
</gene>
<dbReference type="AlphaFoldDB" id="A0A4R8H7U0"/>
<dbReference type="Proteomes" id="UP000295832">
    <property type="component" value="Unassembled WGS sequence"/>
</dbReference>
<protein>
    <submittedName>
        <fullName evidence="1">Uncharacterized protein</fullName>
    </submittedName>
</protein>
<comment type="caution">
    <text evidence="1">The sequence shown here is derived from an EMBL/GenBank/DDBJ whole genome shotgun (WGS) entry which is preliminary data.</text>
</comment>
<proteinExistence type="predicted"/>
<evidence type="ECO:0000313" key="2">
    <source>
        <dbReference type="Proteomes" id="UP000295832"/>
    </source>
</evidence>